<organism evidence="1 2">
    <name type="scientific">Glossina palpalis gambiensis</name>
    <dbReference type="NCBI Taxonomy" id="67801"/>
    <lineage>
        <taxon>Eukaryota</taxon>
        <taxon>Metazoa</taxon>
        <taxon>Ecdysozoa</taxon>
        <taxon>Arthropoda</taxon>
        <taxon>Hexapoda</taxon>
        <taxon>Insecta</taxon>
        <taxon>Pterygota</taxon>
        <taxon>Neoptera</taxon>
        <taxon>Endopterygota</taxon>
        <taxon>Diptera</taxon>
        <taxon>Brachycera</taxon>
        <taxon>Muscomorpha</taxon>
        <taxon>Hippoboscoidea</taxon>
        <taxon>Glossinidae</taxon>
        <taxon>Glossina</taxon>
    </lineage>
</organism>
<dbReference type="Proteomes" id="UP000092460">
    <property type="component" value="Unassembled WGS sequence"/>
</dbReference>
<reference evidence="1" key="2">
    <citation type="submission" date="2020-05" db="UniProtKB">
        <authorList>
            <consortium name="EnsemblMetazoa"/>
        </authorList>
    </citation>
    <scope>IDENTIFICATION</scope>
    <source>
        <strain evidence="1">IAEA</strain>
    </source>
</reference>
<sequence length="59" mass="7079">MYIYFYIFTIIMYKYYYNGVGLQESQPFKTIGNAAITVPQRWRGEPSQEADINYHLFDI</sequence>
<accession>A0A1B0BZX6</accession>
<name>A0A1B0BZX6_9MUSC</name>
<dbReference type="EMBL" id="JXJN01023328">
    <property type="status" value="NOT_ANNOTATED_CDS"/>
    <property type="molecule type" value="Genomic_DNA"/>
</dbReference>
<evidence type="ECO:0000313" key="1">
    <source>
        <dbReference type="EnsemblMetazoa" id="GPPI045441-PA"/>
    </source>
</evidence>
<evidence type="ECO:0000313" key="2">
    <source>
        <dbReference type="Proteomes" id="UP000092460"/>
    </source>
</evidence>
<reference evidence="2" key="1">
    <citation type="submission" date="2015-01" db="EMBL/GenBank/DDBJ databases">
        <authorList>
            <person name="Aksoy S."/>
            <person name="Warren W."/>
            <person name="Wilson R.K."/>
        </authorList>
    </citation>
    <scope>NUCLEOTIDE SEQUENCE [LARGE SCALE GENOMIC DNA]</scope>
    <source>
        <strain evidence="2">IAEA</strain>
    </source>
</reference>
<dbReference type="EnsemblMetazoa" id="GPPI045441-RA">
    <property type="protein sequence ID" value="GPPI045441-PA"/>
    <property type="gene ID" value="GPPI045441"/>
</dbReference>
<proteinExistence type="predicted"/>
<keyword evidence="2" id="KW-1185">Reference proteome</keyword>
<dbReference type="VEuPathDB" id="VectorBase:GPPI045441"/>
<dbReference type="AlphaFoldDB" id="A0A1B0BZX6"/>
<protein>
    <submittedName>
        <fullName evidence="1">Uncharacterized protein</fullName>
    </submittedName>
</protein>